<evidence type="ECO:0000313" key="4">
    <source>
        <dbReference type="Proteomes" id="UP000274756"/>
    </source>
</evidence>
<dbReference type="EMBL" id="UYYG01001152">
    <property type="protein sequence ID" value="VDN55595.1"/>
    <property type="molecule type" value="Genomic_DNA"/>
</dbReference>
<reference evidence="2 4" key="2">
    <citation type="submission" date="2018-11" db="EMBL/GenBank/DDBJ databases">
        <authorList>
            <consortium name="Pathogen Informatics"/>
        </authorList>
    </citation>
    <scope>NUCLEOTIDE SEQUENCE [LARGE SCALE GENOMIC DNA]</scope>
</reference>
<dbReference type="AlphaFoldDB" id="A0A0N4U3A9"/>
<protein>
    <submittedName>
        <fullName evidence="5">DUF3485 domain-containing protein</fullName>
    </submittedName>
</protein>
<feature type="chain" id="PRO_5041039120" evidence="1">
    <location>
        <begin position="18"/>
        <end position="250"/>
    </location>
</feature>
<sequence length="250" mass="29484">MKILLLSVTLSVVVLEGEKITRENMPAAKYYDGKKFVIPIAHKTMEDIRDRWLQQAMSGLITGVSLKNSVNLSVKNKIWLKICIKRSKNVNEQARCVIEALGPRKFYKMDLPRIVQIWSLPLRNFNDHRNQPNEDEWIGGFFMFQARRFENRESDITSQNNYKLLTENANRSPFGFIAEFLKKNIQYIKEKTDSKPWFIVLARFEQLEAELKMHDELKRTLMGELKLFSEGRIKELLLELNNPDVFVYFY</sequence>
<keyword evidence="1" id="KW-0732">Signal</keyword>
<proteinExistence type="predicted"/>
<evidence type="ECO:0000313" key="5">
    <source>
        <dbReference type="WBParaSite" id="DME_0000120801-mRNA-1"/>
    </source>
</evidence>
<dbReference type="OrthoDB" id="5871106at2759"/>
<keyword evidence="4" id="KW-1185">Reference proteome</keyword>
<gene>
    <name evidence="2" type="ORF">DME_LOCUS5568</name>
</gene>
<dbReference type="Proteomes" id="UP000274756">
    <property type="component" value="Unassembled WGS sequence"/>
</dbReference>
<reference evidence="5" key="1">
    <citation type="submission" date="2017-02" db="UniProtKB">
        <authorList>
            <consortium name="WormBaseParasite"/>
        </authorList>
    </citation>
    <scope>IDENTIFICATION</scope>
</reference>
<name>A0A0N4U3A9_DRAME</name>
<feature type="signal peptide" evidence="1">
    <location>
        <begin position="1"/>
        <end position="17"/>
    </location>
</feature>
<dbReference type="WBParaSite" id="DME_0000120801-mRNA-1">
    <property type="protein sequence ID" value="DME_0000120801-mRNA-1"/>
    <property type="gene ID" value="DME_0000120801"/>
</dbReference>
<evidence type="ECO:0000256" key="1">
    <source>
        <dbReference type="SAM" id="SignalP"/>
    </source>
</evidence>
<organism evidence="3 5">
    <name type="scientific">Dracunculus medinensis</name>
    <name type="common">Guinea worm</name>
    <dbReference type="NCBI Taxonomy" id="318479"/>
    <lineage>
        <taxon>Eukaryota</taxon>
        <taxon>Metazoa</taxon>
        <taxon>Ecdysozoa</taxon>
        <taxon>Nematoda</taxon>
        <taxon>Chromadorea</taxon>
        <taxon>Rhabditida</taxon>
        <taxon>Spirurina</taxon>
        <taxon>Dracunculoidea</taxon>
        <taxon>Dracunculidae</taxon>
        <taxon>Dracunculus</taxon>
    </lineage>
</organism>
<evidence type="ECO:0000313" key="2">
    <source>
        <dbReference type="EMBL" id="VDN55595.1"/>
    </source>
</evidence>
<accession>A0A0N4U3A9</accession>
<dbReference type="Proteomes" id="UP000038040">
    <property type="component" value="Unplaced"/>
</dbReference>
<evidence type="ECO:0000313" key="3">
    <source>
        <dbReference type="Proteomes" id="UP000038040"/>
    </source>
</evidence>